<dbReference type="NCBIfam" id="TIGR00229">
    <property type="entry name" value="sensory_box"/>
    <property type="match status" value="1"/>
</dbReference>
<keyword evidence="3" id="KW-0812">Transmembrane</keyword>
<dbReference type="SUPFAM" id="SSF55073">
    <property type="entry name" value="Nucleotide cyclase"/>
    <property type="match status" value="1"/>
</dbReference>
<dbReference type="SMART" id="SM00091">
    <property type="entry name" value="PAS"/>
    <property type="match status" value="2"/>
</dbReference>
<dbReference type="SMART" id="SM00267">
    <property type="entry name" value="GGDEF"/>
    <property type="match status" value="1"/>
</dbReference>
<dbReference type="PROSITE" id="PS50113">
    <property type="entry name" value="PAC"/>
    <property type="match status" value="1"/>
</dbReference>
<feature type="transmembrane region" description="Helical" evidence="3">
    <location>
        <begin position="89"/>
        <end position="109"/>
    </location>
</feature>
<sequence length="952" mass="111093">MVIDVQDELLYASQIKSAAVLLQRFLIWLFVIILYDVFVYYIYFKNFSFSFNLWFATTSIICTISWLLIKSILVSPYHNVFNLDALCQFICLIIGCSFGFGIFTLQHYVLIDTPDITSTHLLILSSILICLVSISALTYLTSRFRYFLFLFIPATIPCLFYKFLSVSPLSHYYQFSFNFILIFILLAGYITHKLHHKLGLITFERSKLLLQAKQQTFDNNQLQNKLKHEIEKSIHIKNELLLNNQLLEQKVKERTYDIKQINDRLENHQANLAFAHETAGINSWLWNIEKRTIEIFDTKNKILFNHIDEYHLQIDSLIHPDDLENYQHLMRQHLRGRTERFEAKYRIKRNDQWCWIQDTGKVIARHPISFKPIRMVGIHRDIQKEKSDQEQLKLAANVFEQVAQGVFVLDNNLCYLEVNPYFEKLIGYHQSDLLGKHLFDITVNNKKEIIEEHFDITKKLVAEREYDAELQIEFLTGKHLTLWLHINAITDEKNKIINYVGIITDLTERRKQEQRVSYLENYDLLTDLPNRFYFNLQLHHYLTDPNNILQNLAVIRINIDRFRSFNEFASTQAGDILLQKIAQRLRQACPDALLISYLNNDDYAMIYNYGQNKKTIHQTAKSILKAFESPFMIHNNEHFISISIGIALYPEHGRQVDTLNSHAEQALAEAKSLGGNTAYLYSNKNARLIQQNINLEGDLRQALKNKELLVYYQPKICTQTEKIYGFEALIRWQHPKLGLITPDLFLPIAEESSLITEIGRFVLFETCKQIRIWQDLNFDYLRVSVNIVAQQIHRGELIQDIDQALNMYKISGDMLELEITESSLIAKSDNVLNLLQQIKQRHISISLDDFGTGYSSLAYLTNYPIDTLKIDKIFISKIEQEKDQAIVSAIIAMGKAMGMSVIAEGVETIEQINFLKKHGCHILQGYYYSKPLTAQECLDYLTKFKLASVYRV</sequence>
<dbReference type="InterPro" id="IPR035919">
    <property type="entry name" value="EAL_sf"/>
</dbReference>
<dbReference type="Gene3D" id="3.30.450.20">
    <property type="entry name" value="PAS domain"/>
    <property type="match status" value="2"/>
</dbReference>
<accession>A0A2S2FGG2</accession>
<dbReference type="Pfam" id="PF08447">
    <property type="entry name" value="PAS_3"/>
    <property type="match status" value="1"/>
</dbReference>
<feature type="domain" description="PAS" evidence="4">
    <location>
        <begin position="391"/>
        <end position="464"/>
    </location>
</feature>
<dbReference type="Pfam" id="PF00563">
    <property type="entry name" value="EAL"/>
    <property type="match status" value="1"/>
</dbReference>
<dbReference type="InterPro" id="IPR029787">
    <property type="entry name" value="Nucleotide_cyclase"/>
</dbReference>
<dbReference type="CDD" id="cd01949">
    <property type="entry name" value="GGDEF"/>
    <property type="match status" value="1"/>
</dbReference>
<dbReference type="CDD" id="cd00130">
    <property type="entry name" value="PAS"/>
    <property type="match status" value="1"/>
</dbReference>
<evidence type="ECO:0000256" key="3">
    <source>
        <dbReference type="SAM" id="Phobius"/>
    </source>
</evidence>
<dbReference type="PANTHER" id="PTHR44757:SF2">
    <property type="entry name" value="BIOFILM ARCHITECTURE MAINTENANCE PROTEIN MBAA"/>
    <property type="match status" value="1"/>
</dbReference>
<evidence type="ECO:0000256" key="1">
    <source>
        <dbReference type="ARBA" id="ARBA00012282"/>
    </source>
</evidence>
<keyword evidence="2" id="KW-0973">c-di-GMP</keyword>
<keyword evidence="3" id="KW-1133">Transmembrane helix</keyword>
<dbReference type="Gene3D" id="3.20.20.450">
    <property type="entry name" value="EAL domain"/>
    <property type="match status" value="1"/>
</dbReference>
<feature type="domain" description="PAC" evidence="5">
    <location>
        <begin position="466"/>
        <end position="518"/>
    </location>
</feature>
<dbReference type="KEGG" id="adv:DJ533_12925"/>
<evidence type="ECO:0000259" key="6">
    <source>
        <dbReference type="PROSITE" id="PS50883"/>
    </source>
</evidence>
<dbReference type="InterPro" id="IPR000700">
    <property type="entry name" value="PAS-assoc_C"/>
</dbReference>
<dbReference type="PROSITE" id="PS50887">
    <property type="entry name" value="GGDEF"/>
    <property type="match status" value="1"/>
</dbReference>
<keyword evidence="3" id="KW-0472">Membrane</keyword>
<dbReference type="InterPro" id="IPR035965">
    <property type="entry name" value="PAS-like_dom_sf"/>
</dbReference>
<evidence type="ECO:0000313" key="9">
    <source>
        <dbReference type="Proteomes" id="UP000245977"/>
    </source>
</evidence>
<dbReference type="PROSITE" id="PS50112">
    <property type="entry name" value="PAS"/>
    <property type="match status" value="1"/>
</dbReference>
<dbReference type="InterPro" id="IPR013655">
    <property type="entry name" value="PAS_fold_3"/>
</dbReference>
<dbReference type="InterPro" id="IPR000160">
    <property type="entry name" value="GGDEF_dom"/>
</dbReference>
<name>A0A2S2FGG2_9GAMM</name>
<dbReference type="PANTHER" id="PTHR44757">
    <property type="entry name" value="DIGUANYLATE CYCLASE DGCP"/>
    <property type="match status" value="1"/>
</dbReference>
<dbReference type="EMBL" id="CP029397">
    <property type="protein sequence ID" value="AWL29412.1"/>
    <property type="molecule type" value="Genomic_DNA"/>
</dbReference>
<dbReference type="FunFam" id="3.20.20.450:FF:000001">
    <property type="entry name" value="Cyclic di-GMP phosphodiesterase yahA"/>
    <property type="match status" value="1"/>
</dbReference>
<feature type="transmembrane region" description="Helical" evidence="3">
    <location>
        <begin position="147"/>
        <end position="166"/>
    </location>
</feature>
<dbReference type="STRING" id="1871111.GCA_001704615_01901"/>
<dbReference type="Pfam" id="PF00990">
    <property type="entry name" value="GGDEF"/>
    <property type="match status" value="1"/>
</dbReference>
<dbReference type="GO" id="GO:0071111">
    <property type="term" value="F:cyclic-guanylate-specific phosphodiesterase activity"/>
    <property type="evidence" value="ECO:0007669"/>
    <property type="project" value="UniProtKB-EC"/>
</dbReference>
<evidence type="ECO:0000313" key="8">
    <source>
        <dbReference type="EMBL" id="AWL29412.1"/>
    </source>
</evidence>
<dbReference type="SUPFAM" id="SSF141868">
    <property type="entry name" value="EAL domain-like"/>
    <property type="match status" value="1"/>
</dbReference>
<feature type="domain" description="GGDEF" evidence="7">
    <location>
        <begin position="550"/>
        <end position="683"/>
    </location>
</feature>
<protein>
    <recommendedName>
        <fullName evidence="1">cyclic-guanylate-specific phosphodiesterase</fullName>
        <ecNumber evidence="1">3.1.4.52</ecNumber>
    </recommendedName>
</protein>
<feature type="transmembrane region" description="Helical" evidence="3">
    <location>
        <begin position="121"/>
        <end position="140"/>
    </location>
</feature>
<dbReference type="Gene3D" id="3.30.70.270">
    <property type="match status" value="1"/>
</dbReference>
<dbReference type="SUPFAM" id="SSF55785">
    <property type="entry name" value="PYP-like sensor domain (PAS domain)"/>
    <property type="match status" value="2"/>
</dbReference>
<dbReference type="Pfam" id="PF13426">
    <property type="entry name" value="PAS_9"/>
    <property type="match status" value="1"/>
</dbReference>
<dbReference type="SMART" id="SM00052">
    <property type="entry name" value="EAL"/>
    <property type="match status" value="1"/>
</dbReference>
<dbReference type="InterPro" id="IPR001633">
    <property type="entry name" value="EAL_dom"/>
</dbReference>
<dbReference type="EC" id="3.1.4.52" evidence="1"/>
<dbReference type="SMART" id="SM00086">
    <property type="entry name" value="PAC"/>
    <property type="match status" value="2"/>
</dbReference>
<feature type="transmembrane region" description="Helical" evidence="3">
    <location>
        <begin position="25"/>
        <end position="43"/>
    </location>
</feature>
<evidence type="ECO:0000259" key="4">
    <source>
        <dbReference type="PROSITE" id="PS50112"/>
    </source>
</evidence>
<dbReference type="Proteomes" id="UP000245977">
    <property type="component" value="Chromosome"/>
</dbReference>
<gene>
    <name evidence="8" type="ORF">DJ533_12925</name>
</gene>
<dbReference type="NCBIfam" id="TIGR00254">
    <property type="entry name" value="GGDEF"/>
    <property type="match status" value="1"/>
</dbReference>
<proteinExistence type="predicted"/>
<evidence type="ECO:0000259" key="5">
    <source>
        <dbReference type="PROSITE" id="PS50113"/>
    </source>
</evidence>
<organism evidence="8 9">
    <name type="scientific">Acinetobacter defluvii</name>
    <dbReference type="NCBI Taxonomy" id="1871111"/>
    <lineage>
        <taxon>Bacteria</taxon>
        <taxon>Pseudomonadati</taxon>
        <taxon>Pseudomonadota</taxon>
        <taxon>Gammaproteobacteria</taxon>
        <taxon>Moraxellales</taxon>
        <taxon>Moraxellaceae</taxon>
        <taxon>Acinetobacter</taxon>
    </lineage>
</organism>
<feature type="transmembrane region" description="Helical" evidence="3">
    <location>
        <begin position="49"/>
        <end position="69"/>
    </location>
</feature>
<dbReference type="PROSITE" id="PS50883">
    <property type="entry name" value="EAL"/>
    <property type="match status" value="1"/>
</dbReference>
<dbReference type="AlphaFoldDB" id="A0A2S2FGG2"/>
<reference evidence="8" key="1">
    <citation type="submission" date="2019-08" db="EMBL/GenBank/DDBJ databases">
        <title>The complete genome of Acinetobacter defluvii strain WCHAD010030.</title>
        <authorList>
            <person name="Hu Y."/>
            <person name="Qin J."/>
            <person name="Feng Y."/>
            <person name="Zong Z."/>
        </authorList>
    </citation>
    <scope>NUCLEOTIDE SEQUENCE</scope>
    <source>
        <strain evidence="8">WCHA30</strain>
    </source>
</reference>
<keyword evidence="9" id="KW-1185">Reference proteome</keyword>
<feature type="transmembrane region" description="Helical" evidence="3">
    <location>
        <begin position="172"/>
        <end position="190"/>
    </location>
</feature>
<dbReference type="OrthoDB" id="9804951at2"/>
<evidence type="ECO:0000256" key="2">
    <source>
        <dbReference type="ARBA" id="ARBA00022636"/>
    </source>
</evidence>
<dbReference type="InterPro" id="IPR043128">
    <property type="entry name" value="Rev_trsase/Diguanyl_cyclase"/>
</dbReference>
<dbReference type="InterPro" id="IPR052155">
    <property type="entry name" value="Biofilm_reg_signaling"/>
</dbReference>
<dbReference type="InterPro" id="IPR000014">
    <property type="entry name" value="PAS"/>
</dbReference>
<feature type="domain" description="EAL" evidence="6">
    <location>
        <begin position="692"/>
        <end position="945"/>
    </location>
</feature>
<evidence type="ECO:0000259" key="7">
    <source>
        <dbReference type="PROSITE" id="PS50887"/>
    </source>
</evidence>
<dbReference type="CDD" id="cd01948">
    <property type="entry name" value="EAL"/>
    <property type="match status" value="1"/>
</dbReference>
<dbReference type="InterPro" id="IPR001610">
    <property type="entry name" value="PAC"/>
</dbReference>